<keyword evidence="5" id="KW-1185">Reference proteome</keyword>
<evidence type="ECO:0000313" key="4">
    <source>
        <dbReference type="EMBL" id="NMQ07429.1"/>
    </source>
</evidence>
<gene>
    <name evidence="4" type="ORF">E4Q08_20380</name>
</gene>
<evidence type="ECO:0000313" key="5">
    <source>
        <dbReference type="Proteomes" id="UP000886469"/>
    </source>
</evidence>
<protein>
    <submittedName>
        <fullName evidence="4">PEP-CTERM sorting domain-containing protein</fullName>
    </submittedName>
</protein>
<dbReference type="InterPro" id="IPR013320">
    <property type="entry name" value="ConA-like_dom_sf"/>
</dbReference>
<dbReference type="NCBIfam" id="TIGR02595">
    <property type="entry name" value="PEP_CTERM"/>
    <property type="match status" value="1"/>
</dbReference>
<keyword evidence="2" id="KW-0732">Signal</keyword>
<sequence>MKKRYKLIAGAVLTLAVMTAQANLVHDYELNNSLADQLGGPGLVSVGGSLNPTNYSFGTNQGLSLSGAFSDPGTYSIEMKFNFAVLDSWRKIVDFKNLGTDEGLYDYSSALQFVRFSGGNFENGPNGAFIANQDVNLILTRNSATQQVIGYLGGTQQIAFTDTTNLAIFSGTGGIVNFFIDDVVTGGGEASAGVVDYIRLYDKPLTAPQAACLNTGTPGSCGLSNIPEPATLALMMLGFSGLGLVSLRRMR</sequence>
<name>A0ABX1TCL0_9PROT</name>
<accession>A0ABX1TCL0</accession>
<dbReference type="InterPro" id="IPR013424">
    <property type="entry name" value="Ice-binding_C"/>
</dbReference>
<keyword evidence="1" id="KW-1133">Transmembrane helix</keyword>
<reference evidence="4" key="1">
    <citation type="submission" date="2019-03" db="EMBL/GenBank/DDBJ databases">
        <title>Metabolic reconstructions from genomes of highly enriched 'Candidatus Accumulibacter' and 'Candidatus Competibacter' bioreactor populations.</title>
        <authorList>
            <person name="Annavajhala M.K."/>
            <person name="Welles L."/>
            <person name="Abbas B."/>
            <person name="Sorokin D."/>
            <person name="Park H."/>
            <person name="Van Loosdrecht M."/>
            <person name="Chandran K."/>
        </authorList>
    </citation>
    <scope>NUCLEOTIDE SEQUENCE</scope>
    <source>
        <strain evidence="4">SBR_L</strain>
    </source>
</reference>
<evidence type="ECO:0000256" key="1">
    <source>
        <dbReference type="SAM" id="Phobius"/>
    </source>
</evidence>
<dbReference type="Gene3D" id="2.60.120.200">
    <property type="match status" value="1"/>
</dbReference>
<keyword evidence="1" id="KW-0812">Transmembrane</keyword>
<dbReference type="Pfam" id="PF07589">
    <property type="entry name" value="PEP-CTERM"/>
    <property type="match status" value="1"/>
</dbReference>
<feature type="signal peptide" evidence="2">
    <location>
        <begin position="1"/>
        <end position="22"/>
    </location>
</feature>
<dbReference type="RefSeq" id="WP_169071728.1">
    <property type="nucleotide sequence ID" value="NZ_JAZKUC010000003.1"/>
</dbReference>
<feature type="domain" description="Ice-binding protein C-terminal" evidence="3">
    <location>
        <begin position="226"/>
        <end position="249"/>
    </location>
</feature>
<evidence type="ECO:0000259" key="3">
    <source>
        <dbReference type="Pfam" id="PF07589"/>
    </source>
</evidence>
<comment type="caution">
    <text evidence="4">The sequence shown here is derived from an EMBL/GenBank/DDBJ whole genome shotgun (WGS) entry which is preliminary data.</text>
</comment>
<dbReference type="SUPFAM" id="SSF49899">
    <property type="entry name" value="Concanavalin A-like lectins/glucanases"/>
    <property type="match status" value="1"/>
</dbReference>
<evidence type="ECO:0000256" key="2">
    <source>
        <dbReference type="SAM" id="SignalP"/>
    </source>
</evidence>
<feature type="transmembrane region" description="Helical" evidence="1">
    <location>
        <begin position="230"/>
        <end position="247"/>
    </location>
</feature>
<dbReference type="EMBL" id="SPMX01000077">
    <property type="protein sequence ID" value="NMQ07429.1"/>
    <property type="molecule type" value="Genomic_DNA"/>
</dbReference>
<proteinExistence type="predicted"/>
<feature type="chain" id="PRO_5047268939" evidence="2">
    <location>
        <begin position="23"/>
        <end position="251"/>
    </location>
</feature>
<organism evidence="4 5">
    <name type="scientific">Candidatus Accumulibacter contiguus</name>
    <dbReference type="NCBI Taxonomy" id="2954381"/>
    <lineage>
        <taxon>Bacteria</taxon>
        <taxon>Pseudomonadati</taxon>
        <taxon>Pseudomonadota</taxon>
        <taxon>Betaproteobacteria</taxon>
        <taxon>Candidatus Accumulibacter</taxon>
    </lineage>
</organism>
<keyword evidence="1" id="KW-0472">Membrane</keyword>
<dbReference type="Proteomes" id="UP000886469">
    <property type="component" value="Unassembled WGS sequence"/>
</dbReference>